<dbReference type="Proteomes" id="UP001230504">
    <property type="component" value="Unassembled WGS sequence"/>
</dbReference>
<proteinExistence type="predicted"/>
<evidence type="ECO:0000313" key="2">
    <source>
        <dbReference type="Proteomes" id="UP001230504"/>
    </source>
</evidence>
<protein>
    <submittedName>
        <fullName evidence="1">Uncharacterized protein</fullName>
    </submittedName>
</protein>
<dbReference type="RefSeq" id="XP_060410558.1">
    <property type="nucleotide sequence ID" value="XM_060552573.1"/>
</dbReference>
<reference evidence="1" key="1">
    <citation type="submission" date="2021-06" db="EMBL/GenBank/DDBJ databases">
        <title>Comparative genomics, transcriptomics and evolutionary studies reveal genomic signatures of adaptation to plant cell wall in hemibiotrophic fungi.</title>
        <authorList>
            <consortium name="DOE Joint Genome Institute"/>
            <person name="Baroncelli R."/>
            <person name="Diaz J.F."/>
            <person name="Benocci T."/>
            <person name="Peng M."/>
            <person name="Battaglia E."/>
            <person name="Haridas S."/>
            <person name="Andreopoulos W."/>
            <person name="Labutti K."/>
            <person name="Pangilinan J."/>
            <person name="Floch G.L."/>
            <person name="Makela M.R."/>
            <person name="Henrissat B."/>
            <person name="Grigoriev I.V."/>
            <person name="Crouch J.A."/>
            <person name="De Vries R.P."/>
            <person name="Sukno S.A."/>
            <person name="Thon M.R."/>
        </authorList>
    </citation>
    <scope>NUCLEOTIDE SEQUENCE</scope>
    <source>
        <strain evidence="1">CBS 125086</strain>
    </source>
</reference>
<comment type="caution">
    <text evidence="1">The sequence shown here is derived from an EMBL/GenBank/DDBJ whole genome shotgun (WGS) entry which is preliminary data.</text>
</comment>
<sequence>MSCHQPLSRLSVPCHHPPSAVGKVTTASPPQGEFLPFPAPGSLGPETRSRGIKACRIQDVRDAGGWFPLPSNMWWPCSPSPPFCLPPPPSSVRCIAFVRYRKLTIVKSRFLPELSEKAPCLRRRLAVSTRAGEPHAFPYFRPSHHPSVAGCRTARRRESWAVSVTFPLDVSRTAGFLYPRGISRTSLMEGGRRQWRPFCL</sequence>
<keyword evidence="2" id="KW-1185">Reference proteome</keyword>
<dbReference type="AlphaFoldDB" id="A0AAD8PSS7"/>
<evidence type="ECO:0000313" key="1">
    <source>
        <dbReference type="EMBL" id="KAK1579434.1"/>
    </source>
</evidence>
<organism evidence="1 2">
    <name type="scientific">Colletotrichum navitas</name>
    <dbReference type="NCBI Taxonomy" id="681940"/>
    <lineage>
        <taxon>Eukaryota</taxon>
        <taxon>Fungi</taxon>
        <taxon>Dikarya</taxon>
        <taxon>Ascomycota</taxon>
        <taxon>Pezizomycotina</taxon>
        <taxon>Sordariomycetes</taxon>
        <taxon>Hypocreomycetidae</taxon>
        <taxon>Glomerellales</taxon>
        <taxon>Glomerellaceae</taxon>
        <taxon>Colletotrichum</taxon>
        <taxon>Colletotrichum graminicola species complex</taxon>
    </lineage>
</organism>
<gene>
    <name evidence="1" type="ORF">LY79DRAFT_342318</name>
</gene>
<accession>A0AAD8PSS7</accession>
<dbReference type="GeneID" id="85436813"/>
<name>A0AAD8PSS7_9PEZI</name>
<dbReference type="EMBL" id="JAHLJV010000066">
    <property type="protein sequence ID" value="KAK1579434.1"/>
    <property type="molecule type" value="Genomic_DNA"/>
</dbReference>